<feature type="domain" description="ABC3 transporter permease C-terminal" evidence="7">
    <location>
        <begin position="624"/>
        <end position="730"/>
    </location>
</feature>
<keyword evidence="2" id="KW-1003">Cell membrane</keyword>
<feature type="transmembrane region" description="Helical" evidence="6">
    <location>
        <begin position="252"/>
        <end position="279"/>
    </location>
</feature>
<keyword evidence="9" id="KW-1185">Reference proteome</keyword>
<keyword evidence="4 6" id="KW-1133">Transmembrane helix</keyword>
<dbReference type="Proteomes" id="UP001589894">
    <property type="component" value="Unassembled WGS sequence"/>
</dbReference>
<dbReference type="RefSeq" id="WP_377338157.1">
    <property type="nucleotide sequence ID" value="NZ_JBHLUE010000008.1"/>
</dbReference>
<evidence type="ECO:0000313" key="9">
    <source>
        <dbReference type="Proteomes" id="UP001589894"/>
    </source>
</evidence>
<dbReference type="EMBL" id="JBHLUE010000008">
    <property type="protein sequence ID" value="MFC0564842.1"/>
    <property type="molecule type" value="Genomic_DNA"/>
</dbReference>
<feature type="transmembrane region" description="Helical" evidence="6">
    <location>
        <begin position="207"/>
        <end position="231"/>
    </location>
</feature>
<dbReference type="InterPro" id="IPR003838">
    <property type="entry name" value="ABC3_permease_C"/>
</dbReference>
<dbReference type="PANTHER" id="PTHR30287:SF1">
    <property type="entry name" value="INNER MEMBRANE PROTEIN"/>
    <property type="match status" value="1"/>
</dbReference>
<feature type="transmembrane region" description="Helical" evidence="6">
    <location>
        <begin position="370"/>
        <end position="403"/>
    </location>
</feature>
<feature type="transmembrane region" description="Helical" evidence="6">
    <location>
        <begin position="344"/>
        <end position="364"/>
    </location>
</feature>
<evidence type="ECO:0000256" key="5">
    <source>
        <dbReference type="ARBA" id="ARBA00023136"/>
    </source>
</evidence>
<sequence length="744" mass="77205">MSARIPGRGAGGPRLVRLAVRLTAGGGREQWTRLAVTAFGVALGVGLLLLTAVAFPAIRAQEAREAWTDTATVNSRPDRDPPAADPLLWRDRWDSWSGRDIQRVDVAPTGAGSPLPPGLDRIPGPGELAVSPALRDLLGTVPADQLADRYPGRITGTVRDAALVSPDELVVFVGYEPGQLRGQPGVDEVRSIETQPRSVALTRFGRVLLGIGAAALLVPIVVLIGTATRLAAARREQRLAAMRLVGATPWQVRLIAAVEAVLGATAGTVLGFGLFALLRPAAAHVDLTGRPFFVTDLRLSWPITLLVGLGVPVLAVGSALVSLRRLQVSPLGVARRATRSRPGWRRLLPLALGLAGFLGTLPAVSNADGSWLPILMAALITVLIVGIIVAGPWLTRGVGLLLVRASRSAPNLLAGHRLVENPNTGFRSISGLVLAVFLVTLAGAAVASTSVPVADPGQVLVPAGAVEQVYAGRDGRPVPADQADALVRRLRGMPGVTGVLDLRLPDKTPGGQDAGLTTVVRCADLVATGMGRCAGAERVVGLDARLLDNGFLEGLGQPGGATDPDRLPLAGLLVTTTGQRAVTERVRTAIEAGAQGADLPSSADELKGRSNKQAAMTGRVSDAVLLVVLLIAGFSLAVSVAGGLVERKRPFALLRLAGMRPSELRRVLLAETAGPLLCTALASVLLGLAVAWYAVRVAHAPWRPPAGAYWLVLGGGLAVALGIAVAATLPMLARLTSLETARFE</sequence>
<evidence type="ECO:0000256" key="6">
    <source>
        <dbReference type="SAM" id="Phobius"/>
    </source>
</evidence>
<dbReference type="InterPro" id="IPR038766">
    <property type="entry name" value="Membrane_comp_ABC_pdt"/>
</dbReference>
<evidence type="ECO:0000256" key="1">
    <source>
        <dbReference type="ARBA" id="ARBA00004651"/>
    </source>
</evidence>
<gene>
    <name evidence="8" type="ORF">ACFFHU_11945</name>
</gene>
<organism evidence="8 9">
    <name type="scientific">Plantactinospora siamensis</name>
    <dbReference type="NCBI Taxonomy" id="555372"/>
    <lineage>
        <taxon>Bacteria</taxon>
        <taxon>Bacillati</taxon>
        <taxon>Actinomycetota</taxon>
        <taxon>Actinomycetes</taxon>
        <taxon>Micromonosporales</taxon>
        <taxon>Micromonosporaceae</taxon>
        <taxon>Plantactinospora</taxon>
    </lineage>
</organism>
<name>A0ABV6NVM5_9ACTN</name>
<comment type="subcellular location">
    <subcellularLocation>
        <location evidence="1">Cell membrane</location>
        <topology evidence="1">Multi-pass membrane protein</topology>
    </subcellularLocation>
</comment>
<feature type="transmembrane region" description="Helical" evidence="6">
    <location>
        <begin position="424"/>
        <end position="446"/>
    </location>
</feature>
<comment type="caution">
    <text evidence="8">The sequence shown here is derived from an EMBL/GenBank/DDBJ whole genome shotgun (WGS) entry which is preliminary data.</text>
</comment>
<dbReference type="PANTHER" id="PTHR30287">
    <property type="entry name" value="MEMBRANE COMPONENT OF PREDICTED ABC SUPERFAMILY METABOLITE UPTAKE TRANSPORTER"/>
    <property type="match status" value="1"/>
</dbReference>
<proteinExistence type="predicted"/>
<protein>
    <submittedName>
        <fullName evidence="8">FtsX-like permease family protein</fullName>
    </submittedName>
</protein>
<feature type="transmembrane region" description="Helical" evidence="6">
    <location>
        <begin position="623"/>
        <end position="646"/>
    </location>
</feature>
<evidence type="ECO:0000256" key="3">
    <source>
        <dbReference type="ARBA" id="ARBA00022692"/>
    </source>
</evidence>
<reference evidence="8 9" key="1">
    <citation type="submission" date="2024-09" db="EMBL/GenBank/DDBJ databases">
        <authorList>
            <person name="Sun Q."/>
            <person name="Mori K."/>
        </authorList>
    </citation>
    <scope>NUCLEOTIDE SEQUENCE [LARGE SCALE GENOMIC DNA]</scope>
    <source>
        <strain evidence="8 9">TBRC 2205</strain>
    </source>
</reference>
<feature type="transmembrane region" description="Helical" evidence="6">
    <location>
        <begin position="707"/>
        <end position="733"/>
    </location>
</feature>
<evidence type="ECO:0000256" key="2">
    <source>
        <dbReference type="ARBA" id="ARBA00022475"/>
    </source>
</evidence>
<feature type="domain" description="ABC3 transporter permease C-terminal" evidence="7">
    <location>
        <begin position="213"/>
        <end position="325"/>
    </location>
</feature>
<feature type="transmembrane region" description="Helical" evidence="6">
    <location>
        <begin position="299"/>
        <end position="323"/>
    </location>
</feature>
<evidence type="ECO:0000259" key="7">
    <source>
        <dbReference type="Pfam" id="PF02687"/>
    </source>
</evidence>
<keyword evidence="5 6" id="KW-0472">Membrane</keyword>
<evidence type="ECO:0000313" key="8">
    <source>
        <dbReference type="EMBL" id="MFC0564842.1"/>
    </source>
</evidence>
<feature type="transmembrane region" description="Helical" evidence="6">
    <location>
        <begin position="667"/>
        <end position="695"/>
    </location>
</feature>
<keyword evidence="3 6" id="KW-0812">Transmembrane</keyword>
<feature type="transmembrane region" description="Helical" evidence="6">
    <location>
        <begin position="34"/>
        <end position="55"/>
    </location>
</feature>
<accession>A0ABV6NVM5</accession>
<evidence type="ECO:0000256" key="4">
    <source>
        <dbReference type="ARBA" id="ARBA00022989"/>
    </source>
</evidence>
<dbReference type="Pfam" id="PF02687">
    <property type="entry name" value="FtsX"/>
    <property type="match status" value="2"/>
</dbReference>